<evidence type="ECO:0000313" key="13">
    <source>
        <dbReference type="Proteomes" id="UP000293162"/>
    </source>
</evidence>
<dbReference type="RefSeq" id="WP_130023532.1">
    <property type="nucleotide sequence ID" value="NZ_SEWF01000048.1"/>
</dbReference>
<dbReference type="InterPro" id="IPR013762">
    <property type="entry name" value="Integrase-like_cat_sf"/>
</dbReference>
<evidence type="ECO:0000256" key="3">
    <source>
        <dbReference type="ARBA" id="ARBA00022618"/>
    </source>
</evidence>
<dbReference type="OrthoDB" id="9801717at2"/>
<dbReference type="AlphaFoldDB" id="A0A4Q5LUF7"/>
<feature type="active site" evidence="9">
    <location>
        <position position="169"/>
    </location>
</feature>
<dbReference type="EMBL" id="SEWF01000048">
    <property type="protein sequence ID" value="RYU93308.1"/>
    <property type="molecule type" value="Genomic_DNA"/>
</dbReference>
<dbReference type="PROSITE" id="PS51900">
    <property type="entry name" value="CB"/>
    <property type="match status" value="1"/>
</dbReference>
<dbReference type="Gene3D" id="1.10.150.130">
    <property type="match status" value="1"/>
</dbReference>
<dbReference type="PROSITE" id="PS51898">
    <property type="entry name" value="TYR_RECOMBINASE"/>
    <property type="match status" value="1"/>
</dbReference>
<keyword evidence="4 9" id="KW-0159">Chromosome partition</keyword>
<keyword evidence="7 9" id="KW-0233">DNA recombination</keyword>
<evidence type="ECO:0000256" key="1">
    <source>
        <dbReference type="ARBA" id="ARBA00004496"/>
    </source>
</evidence>
<gene>
    <name evidence="9" type="primary">xerC</name>
    <name evidence="12" type="ORF">EWM59_22625</name>
</gene>
<evidence type="ECO:0000259" key="10">
    <source>
        <dbReference type="PROSITE" id="PS51898"/>
    </source>
</evidence>
<organism evidence="12 13">
    <name type="scientific">Emticicia agri</name>
    <dbReference type="NCBI Taxonomy" id="2492393"/>
    <lineage>
        <taxon>Bacteria</taxon>
        <taxon>Pseudomonadati</taxon>
        <taxon>Bacteroidota</taxon>
        <taxon>Cytophagia</taxon>
        <taxon>Cytophagales</taxon>
        <taxon>Leadbetterellaceae</taxon>
        <taxon>Emticicia</taxon>
    </lineage>
</organism>
<keyword evidence="2 9" id="KW-0963">Cytoplasm</keyword>
<keyword evidence="3 9" id="KW-0132">Cell division</keyword>
<keyword evidence="6 9" id="KW-0238">DNA-binding</keyword>
<dbReference type="SUPFAM" id="SSF56349">
    <property type="entry name" value="DNA breaking-rejoining enzymes"/>
    <property type="match status" value="1"/>
</dbReference>
<dbReference type="GO" id="GO:0051301">
    <property type="term" value="P:cell division"/>
    <property type="evidence" value="ECO:0007669"/>
    <property type="project" value="UniProtKB-KW"/>
</dbReference>
<dbReference type="InterPro" id="IPR023009">
    <property type="entry name" value="Tyrosine_recombinase_XerC/XerD"/>
</dbReference>
<dbReference type="InterPro" id="IPR004107">
    <property type="entry name" value="Integrase_SAM-like_N"/>
</dbReference>
<dbReference type="Pfam" id="PF02899">
    <property type="entry name" value="Phage_int_SAM_1"/>
    <property type="match status" value="1"/>
</dbReference>
<feature type="active site" evidence="9">
    <location>
        <position position="246"/>
    </location>
</feature>
<name>A0A4Q5LUF7_9BACT</name>
<evidence type="ECO:0000256" key="4">
    <source>
        <dbReference type="ARBA" id="ARBA00022829"/>
    </source>
</evidence>
<dbReference type="HAMAP" id="MF_01808">
    <property type="entry name" value="Recomb_XerC_XerD"/>
    <property type="match status" value="1"/>
</dbReference>
<dbReference type="GO" id="GO:0009037">
    <property type="term" value="F:tyrosine-based site-specific recombinase activity"/>
    <property type="evidence" value="ECO:0007669"/>
    <property type="project" value="UniProtKB-UniRule"/>
</dbReference>
<feature type="active site" evidence="9">
    <location>
        <position position="243"/>
    </location>
</feature>
<evidence type="ECO:0000256" key="7">
    <source>
        <dbReference type="ARBA" id="ARBA00023172"/>
    </source>
</evidence>
<dbReference type="InterPro" id="IPR011010">
    <property type="entry name" value="DNA_brk_join_enz"/>
</dbReference>
<evidence type="ECO:0000256" key="2">
    <source>
        <dbReference type="ARBA" id="ARBA00022490"/>
    </source>
</evidence>
<evidence type="ECO:0000259" key="11">
    <source>
        <dbReference type="PROSITE" id="PS51900"/>
    </source>
</evidence>
<feature type="domain" description="Core-binding (CB)" evidence="11">
    <location>
        <begin position="1"/>
        <end position="83"/>
    </location>
</feature>
<dbReference type="InterPro" id="IPR002104">
    <property type="entry name" value="Integrase_catalytic"/>
</dbReference>
<comment type="subunit">
    <text evidence="9">Forms a cyclic heterotetrameric complex composed of two molecules of XerC and two molecules of XerD.</text>
</comment>
<comment type="similarity">
    <text evidence="9">Belongs to the 'phage' integrase family. XerC subfamily.</text>
</comment>
<accession>A0A4Q5LUF7</accession>
<comment type="subcellular location">
    <subcellularLocation>
        <location evidence="1 9">Cytoplasm</location>
    </subcellularLocation>
</comment>
<comment type="caution">
    <text evidence="12">The sequence shown here is derived from an EMBL/GenBank/DDBJ whole genome shotgun (WGS) entry which is preliminary data.</text>
</comment>
<dbReference type="InterPro" id="IPR010998">
    <property type="entry name" value="Integrase_recombinase_N"/>
</dbReference>
<dbReference type="InterPro" id="IPR044068">
    <property type="entry name" value="CB"/>
</dbReference>
<feature type="active site" evidence="9">
    <location>
        <position position="145"/>
    </location>
</feature>
<dbReference type="GO" id="GO:0007059">
    <property type="term" value="P:chromosome segregation"/>
    <property type="evidence" value="ECO:0007669"/>
    <property type="project" value="UniProtKB-UniRule"/>
</dbReference>
<keyword evidence="13" id="KW-1185">Reference proteome</keyword>
<proteinExistence type="inferred from homology"/>
<sequence length="297" mass="34666">MVSYFLQHIQFEKRLSHHTLTAYEGDMKQFSLYLEFQYELKEPEKADSQMIRSWIASMAEEKMDNRSINRKIATLRSYYNFLLRRKAIASDPMLKVKALKTDRSLPRYVEEKPMQTMLDEVEFSSDFTGLRDKLVLELLYGTGMRLAELINLKIGDINLYNNTLTVLGKRNKHRVIPINKSLVEAINTYLKHREEVLLENPENKDNHYLILTDNGTQAYPMFIQRLVKRYLSLVTSLEQRSPHVLRHTFATHLLNRGADLNAIKDLLGHTSLAATQVYTHNTIEKLKKVFQQAHPKA</sequence>
<reference evidence="12 13" key="1">
    <citation type="submission" date="2019-02" db="EMBL/GenBank/DDBJ databases">
        <title>Bacterial novel species Emticicia sp. 17J42-9 isolated from soil.</title>
        <authorList>
            <person name="Jung H.-Y."/>
        </authorList>
    </citation>
    <scope>NUCLEOTIDE SEQUENCE [LARGE SCALE GENOMIC DNA]</scope>
    <source>
        <strain evidence="12 13">17J42-9</strain>
    </source>
</reference>
<keyword evidence="5 9" id="KW-0229">DNA integration</keyword>
<feature type="active site" description="O-(3'-phospho-DNA)-tyrosine intermediate" evidence="9">
    <location>
        <position position="278"/>
    </location>
</feature>
<dbReference type="InterPro" id="IPR050090">
    <property type="entry name" value="Tyrosine_recombinase_XerCD"/>
</dbReference>
<dbReference type="PANTHER" id="PTHR30349">
    <property type="entry name" value="PHAGE INTEGRASE-RELATED"/>
    <property type="match status" value="1"/>
</dbReference>
<dbReference type="Pfam" id="PF00589">
    <property type="entry name" value="Phage_integrase"/>
    <property type="match status" value="1"/>
</dbReference>
<dbReference type="Proteomes" id="UP000293162">
    <property type="component" value="Unassembled WGS sequence"/>
</dbReference>
<dbReference type="PANTHER" id="PTHR30349:SF77">
    <property type="entry name" value="TYROSINE RECOMBINASE XERC"/>
    <property type="match status" value="1"/>
</dbReference>
<feature type="active site" evidence="9">
    <location>
        <position position="269"/>
    </location>
</feature>
<dbReference type="Gene3D" id="1.10.443.10">
    <property type="entry name" value="Intergrase catalytic core"/>
    <property type="match status" value="1"/>
</dbReference>
<evidence type="ECO:0000256" key="8">
    <source>
        <dbReference type="ARBA" id="ARBA00023306"/>
    </source>
</evidence>
<evidence type="ECO:0000256" key="6">
    <source>
        <dbReference type="ARBA" id="ARBA00023125"/>
    </source>
</evidence>
<keyword evidence="8 9" id="KW-0131">Cell cycle</keyword>
<feature type="domain" description="Tyr recombinase" evidence="10">
    <location>
        <begin position="104"/>
        <end position="291"/>
    </location>
</feature>
<evidence type="ECO:0000313" key="12">
    <source>
        <dbReference type="EMBL" id="RYU93308.1"/>
    </source>
</evidence>
<evidence type="ECO:0000256" key="9">
    <source>
        <dbReference type="HAMAP-Rule" id="MF_01808"/>
    </source>
</evidence>
<protein>
    <recommendedName>
        <fullName evidence="9">Tyrosine recombinase XerC</fullName>
    </recommendedName>
</protein>
<dbReference type="GO" id="GO:0005737">
    <property type="term" value="C:cytoplasm"/>
    <property type="evidence" value="ECO:0007669"/>
    <property type="project" value="UniProtKB-SubCell"/>
</dbReference>
<dbReference type="GO" id="GO:0006313">
    <property type="term" value="P:DNA transposition"/>
    <property type="evidence" value="ECO:0007669"/>
    <property type="project" value="UniProtKB-UniRule"/>
</dbReference>
<comment type="function">
    <text evidence="9">Site-specific tyrosine recombinase, which acts by catalyzing the cutting and rejoining of the recombining DNA molecules. The XerC-XerD complex is essential to convert dimers of the bacterial chromosome into monomers to permit their segregation at cell division. It also contributes to the segregational stability of plasmids.</text>
</comment>
<dbReference type="GO" id="GO:0003677">
    <property type="term" value="F:DNA binding"/>
    <property type="evidence" value="ECO:0007669"/>
    <property type="project" value="UniProtKB-UniRule"/>
</dbReference>
<evidence type="ECO:0000256" key="5">
    <source>
        <dbReference type="ARBA" id="ARBA00022908"/>
    </source>
</evidence>